<dbReference type="InterPro" id="IPR013025">
    <property type="entry name" value="Ribosomal_uL23-like"/>
</dbReference>
<comment type="similarity">
    <text evidence="1 4">Belongs to the universal ribosomal protein uL23 family.</text>
</comment>
<dbReference type="GO" id="GO:1990904">
    <property type="term" value="C:ribonucleoprotein complex"/>
    <property type="evidence" value="ECO:0007669"/>
    <property type="project" value="UniProtKB-KW"/>
</dbReference>
<dbReference type="AlphaFoldDB" id="A0A1G4NUR1"/>
<reference evidence="5" key="2">
    <citation type="submission" date="2016-10" db="EMBL/GenBank/DDBJ databases">
        <authorList>
            <person name="de Groot N.N."/>
        </authorList>
    </citation>
    <scope>NUCLEOTIDE SEQUENCE</scope>
    <source>
        <strain evidence="5">J.0158</strain>
    </source>
</reference>
<dbReference type="PANTHER" id="PTHR11620">
    <property type="entry name" value="60S RIBOSOMAL PROTEIN L23A"/>
    <property type="match status" value="1"/>
</dbReference>
<proteinExistence type="inferred from homology"/>
<keyword evidence="5" id="KW-0150">Chloroplast</keyword>
<protein>
    <recommendedName>
        <fullName evidence="4">Large ribosomal subunit protein uL23c</fullName>
    </recommendedName>
</protein>
<dbReference type="InterPro" id="IPR012678">
    <property type="entry name" value="Ribosomal_uL23/eL15/eS24_sf"/>
</dbReference>
<keyword evidence="5" id="KW-0934">Plastid</keyword>
<dbReference type="EMBL" id="LT622868">
    <property type="protein sequence ID" value="SCW22408.1"/>
    <property type="molecule type" value="Genomic_DNA"/>
</dbReference>
<keyword evidence="4" id="KW-0699">rRNA-binding</keyword>
<dbReference type="GeneID" id="30000633"/>
<name>A0A1G4NUR1_9FLOR</name>
<dbReference type="GO" id="GO:0006412">
    <property type="term" value="P:translation"/>
    <property type="evidence" value="ECO:0007669"/>
    <property type="project" value="UniProtKB-UniRule"/>
</dbReference>
<reference evidence="5" key="1">
    <citation type="submission" date="2016-10" db="EMBL/GenBank/DDBJ databases">
        <title>Chloroplast genomes as a tool to resolve red algal phylogenies: a case study in the Nemaliales.</title>
        <authorList>
            <person name="Costa J.F."/>
            <person name="Lin S.M."/>
            <person name="Macaya E.C."/>
            <person name="Fernandez-Garcia C."/>
            <person name="Verbruggen H."/>
        </authorList>
    </citation>
    <scope>NUCLEOTIDE SEQUENCE</scope>
    <source>
        <strain evidence="5">J.0158</strain>
    </source>
</reference>
<dbReference type="GO" id="GO:0003735">
    <property type="term" value="F:structural constituent of ribosome"/>
    <property type="evidence" value="ECO:0007669"/>
    <property type="project" value="InterPro"/>
</dbReference>
<dbReference type="HAMAP" id="MF_01369_B">
    <property type="entry name" value="Ribosomal_uL23_B"/>
    <property type="match status" value="1"/>
</dbReference>
<dbReference type="NCBIfam" id="NF004368">
    <property type="entry name" value="PRK05738.3-4"/>
    <property type="match status" value="1"/>
</dbReference>
<gene>
    <name evidence="4 5" type="primary">rpl23</name>
    <name evidence="5" type="ORF">J0158_163</name>
</gene>
<dbReference type="Gene3D" id="3.30.70.330">
    <property type="match status" value="1"/>
</dbReference>
<comment type="subcellular location">
    <subcellularLocation>
        <location evidence="4">Plastid</location>
        <location evidence="4">Chloroplast</location>
    </subcellularLocation>
</comment>
<dbReference type="NCBIfam" id="NF004363">
    <property type="entry name" value="PRK05738.2-4"/>
    <property type="match status" value="1"/>
</dbReference>
<comment type="function">
    <text evidence="4">Binds to 23S rRNA.</text>
</comment>
<evidence type="ECO:0000313" key="5">
    <source>
        <dbReference type="EMBL" id="SCW22408.1"/>
    </source>
</evidence>
<accession>A0A1G4NUR1</accession>
<keyword evidence="2 4" id="KW-0689">Ribosomal protein</keyword>
<dbReference type="InterPro" id="IPR012677">
    <property type="entry name" value="Nucleotide-bd_a/b_plait_sf"/>
</dbReference>
<evidence type="ECO:0000256" key="4">
    <source>
        <dbReference type="HAMAP-Rule" id="MF_01369"/>
    </source>
</evidence>
<keyword evidence="4" id="KW-0694">RNA-binding</keyword>
<keyword evidence="3 4" id="KW-0687">Ribonucleoprotein</keyword>
<dbReference type="Pfam" id="PF00276">
    <property type="entry name" value="Ribosomal_L23"/>
    <property type="match status" value="1"/>
</dbReference>
<evidence type="ECO:0000256" key="3">
    <source>
        <dbReference type="ARBA" id="ARBA00023274"/>
    </source>
</evidence>
<organism evidence="5">
    <name type="scientific">Izziella formosana</name>
    <dbReference type="NCBI Taxonomy" id="1653389"/>
    <lineage>
        <taxon>Eukaryota</taxon>
        <taxon>Rhodophyta</taxon>
        <taxon>Florideophyceae</taxon>
        <taxon>Nemaliophycidae</taxon>
        <taxon>Nemaliales</taxon>
        <taxon>Liagoraceae</taxon>
        <taxon>Izziella</taxon>
    </lineage>
</organism>
<evidence type="ECO:0000256" key="1">
    <source>
        <dbReference type="ARBA" id="ARBA00006700"/>
    </source>
</evidence>
<dbReference type="GO" id="GO:0019843">
    <property type="term" value="F:rRNA binding"/>
    <property type="evidence" value="ECO:0007669"/>
    <property type="project" value="UniProtKB-UniRule"/>
</dbReference>
<geneLocation type="chloroplast" evidence="5"/>
<evidence type="ECO:0000256" key="2">
    <source>
        <dbReference type="ARBA" id="ARBA00022980"/>
    </source>
</evidence>
<dbReference type="RefSeq" id="YP_009314154.1">
    <property type="nucleotide sequence ID" value="NC_031660.1"/>
</dbReference>
<dbReference type="GO" id="GO:0005840">
    <property type="term" value="C:ribosome"/>
    <property type="evidence" value="ECO:0007669"/>
    <property type="project" value="UniProtKB-KW"/>
</dbReference>
<dbReference type="SUPFAM" id="SSF54189">
    <property type="entry name" value="Ribosomal proteins S24e, L23 and L15e"/>
    <property type="match status" value="1"/>
</dbReference>
<comment type="subunit">
    <text evidence="4">Part of the 50S ribosomal subunit.</text>
</comment>
<sequence>MQKHNKYHLLDLLNKPILTDKTTRLLEENQYSFTVKQGTNKSEIKHAIEQAFNVKVIKVNTSKQPIKKRTVGKFTGRKPLYKKAIVTLRPQDKIILFPDN</sequence>
<dbReference type="GO" id="GO:0009507">
    <property type="term" value="C:chloroplast"/>
    <property type="evidence" value="ECO:0007669"/>
    <property type="project" value="UniProtKB-SubCell"/>
</dbReference>